<reference evidence="1" key="3">
    <citation type="submission" date="2025-09" db="UniProtKB">
        <authorList>
            <consortium name="Ensembl"/>
        </authorList>
    </citation>
    <scope>IDENTIFICATION</scope>
</reference>
<organism evidence="1">
    <name type="scientific">Ovis aries</name>
    <name type="common">Sheep</name>
    <dbReference type="NCBI Taxonomy" id="9940"/>
    <lineage>
        <taxon>Eukaryota</taxon>
        <taxon>Metazoa</taxon>
        <taxon>Chordata</taxon>
        <taxon>Craniata</taxon>
        <taxon>Vertebrata</taxon>
        <taxon>Euteleostomi</taxon>
        <taxon>Mammalia</taxon>
        <taxon>Eutheria</taxon>
        <taxon>Laurasiatheria</taxon>
        <taxon>Artiodactyla</taxon>
        <taxon>Ruminantia</taxon>
        <taxon>Pecora</taxon>
        <taxon>Bovidae</taxon>
        <taxon>Caprinae</taxon>
        <taxon>Ovis</taxon>
    </lineage>
</organism>
<gene>
    <name evidence="1" type="primary">RIPOR2</name>
</gene>
<evidence type="ECO:0000313" key="1">
    <source>
        <dbReference type="Ensembl" id="ENSOARP00020012337.2"/>
    </source>
</evidence>
<sequence>MVLPSRLHWIRNRPWRDRIRRRQLNRLPARLPEIMLVGSQSFSPGGPNGIIRSQSFAGFSGLQERRSRCNSFIENSSALKKPQAKLKKMHNLGHKNSSPPKEPQPKRVEEVYRALKNGLDEYLEVHQTELDKLTTQLKDMRRNSRLGVLYDLDKQIKTIERYMRRLEFHISKVDELYEAYCIQRRLQDGASKMKQAFATSPASKAARESLSEINRSYKEYTENMCAIEAELEKQLGEFSIKMKGLAGFARLCPGDQYEIFMKYGRQRWKLKGRIEVNGKQSWDGEEMVFLPLIVGFISIKVTELKGLATHLLVGSVTCETKELFAARPQVVAVDINDLGTIKLNLEITWYPFDVEDMTPSSGAGNKVAALQRRMSMYSQGTPETPTFKDHSFFSNLPDDIFENGKAAEEKMPLSLSFSDLPNGDCTLAPGPADSLPGASAANPEITVTSAELPPGIQSSQNEGLEDSSSASCSSSSREGSEPRSHPEGETQGTGKPEGCRAATGAGPERLFLQKGVAEALLQEALLQEASELKPVELDTFEGNITKQLVKRLTSAEVPAATERLLSEGSVSAESEGCRSFLDGSLEDAFNGLFLALEPHKEQYKEFQDLNQEVMHLDDILKCKPAVSRSRSSSLSLTVESALESFDFLNTSDFDEEEEEDGDEVCNVGGGADSVFSDTETEKNSYRSVHPEARGHLSEALTEDTGVGTSVAGSPLPLTTGNESLDLTIIRHLQYCTQLVQQIVLSSKTPFVASNLLEKLSRQIQVMEKLSAVSDENIGNISSVIEAIPEFHKKLSLLSFWTKCCTPIGVYHSSADRVIKQLEASFARTVNRDYPGLADPVFHTLVSQILDRAEPLLPASLSSEVITVFQYYSYFTSHGVSDLESYLNQLAKQVSVVQTLQSLREEKLLQAMSDLAPGNFPAPQEEVLRTLALLLTGEDSGASEAVTLYLTAASRSEHFREKALLYYCEALTKTDLRLQKAACLALKSLKATESIKMLVTLCQSDTEEIRNVASETLLSLGEDGRLAYEQLDKFPRDCVKVGGRLASEVATAF</sequence>
<accession>A0AC11BHV1</accession>
<protein>
    <submittedName>
        <fullName evidence="1">RHO family interacting cell polarization regulator 2</fullName>
    </submittedName>
</protein>
<dbReference type="Ensembl" id="ENSOART00020014906.2">
    <property type="protein sequence ID" value="ENSOARP00020012337.2"/>
    <property type="gene ID" value="ENSOARG00020009728.2"/>
</dbReference>
<reference evidence="1" key="1">
    <citation type="submission" date="2020-11" db="EMBL/GenBank/DDBJ databases">
        <authorList>
            <person name="Davenport K.M."/>
            <person name="Bickhart D.M."/>
            <person name="Smith T.P.L."/>
            <person name="Murdoch B.M."/>
            <person name="Rosen B.D."/>
        </authorList>
    </citation>
    <scope>NUCLEOTIDE SEQUENCE [LARGE SCALE GENOMIC DNA]</scope>
    <source>
        <strain evidence="1">OAR_USU_Benz2616</strain>
    </source>
</reference>
<name>A0AC11BHV1_SHEEP</name>
<reference evidence="1" key="2">
    <citation type="submission" date="2025-08" db="UniProtKB">
        <authorList>
            <consortium name="Ensembl"/>
        </authorList>
    </citation>
    <scope>IDENTIFICATION</scope>
</reference>
<proteinExistence type="predicted"/>